<dbReference type="EMBL" id="LS483469">
    <property type="protein sequence ID" value="SQI39200.1"/>
    <property type="molecule type" value="Genomic_DNA"/>
</dbReference>
<evidence type="ECO:0000313" key="2">
    <source>
        <dbReference type="Proteomes" id="UP000248897"/>
    </source>
</evidence>
<sequence length="95" mass="11213">MNTNDFLSPEAQPTLTSQPVMHIVPDYNPFNRQYKVHPLKAEVEKKALDFMERYRLYWTEEQRQRLYGQDCGGIAGYVYTLAPMPSNCNWGPIWR</sequence>
<evidence type="ECO:0000313" key="1">
    <source>
        <dbReference type="EMBL" id="SQI39200.1"/>
    </source>
</evidence>
<gene>
    <name evidence="1" type="ORF">NCTC12961_02753</name>
</gene>
<accession>A0A2X4V1Q3</accession>
<organism evidence="1 2">
    <name type="scientific">Serratia plymuthica</name>
    <dbReference type="NCBI Taxonomy" id="82996"/>
    <lineage>
        <taxon>Bacteria</taxon>
        <taxon>Pseudomonadati</taxon>
        <taxon>Pseudomonadota</taxon>
        <taxon>Gammaproteobacteria</taxon>
        <taxon>Enterobacterales</taxon>
        <taxon>Yersiniaceae</taxon>
        <taxon>Serratia</taxon>
    </lineage>
</organism>
<proteinExistence type="predicted"/>
<name>A0A2X4V1Q3_SERPL</name>
<reference evidence="1 2" key="1">
    <citation type="submission" date="2018-06" db="EMBL/GenBank/DDBJ databases">
        <authorList>
            <consortium name="Pathogen Informatics"/>
            <person name="Doyle S."/>
        </authorList>
    </citation>
    <scope>NUCLEOTIDE SEQUENCE [LARGE SCALE GENOMIC DNA]</scope>
    <source>
        <strain evidence="1 2">NCTC12961</strain>
    </source>
</reference>
<dbReference type="AlphaFoldDB" id="A0A2X4V1Q3"/>
<dbReference type="Proteomes" id="UP000248897">
    <property type="component" value="Chromosome 1"/>
</dbReference>
<protein>
    <submittedName>
        <fullName evidence="1">Uncharacterized protein</fullName>
    </submittedName>
</protein>